<feature type="domain" description="Bacterial bifunctional deaminase-reductase C-terminal" evidence="5">
    <location>
        <begin position="72"/>
        <end position="281"/>
    </location>
</feature>
<evidence type="ECO:0000313" key="6">
    <source>
        <dbReference type="EMBL" id="MCP2166419.1"/>
    </source>
</evidence>
<evidence type="ECO:0000313" key="7">
    <source>
        <dbReference type="Proteomes" id="UP001206128"/>
    </source>
</evidence>
<evidence type="ECO:0000256" key="2">
    <source>
        <dbReference type="ARBA" id="ARBA00022857"/>
    </source>
</evidence>
<sequence>MVNVHRLWPLPPEPSSDESENTPKEVTRIGSADDVGDQAHGHGTGLTGPTGPAVDDAELERLYAYPEPLERPWVQAHFVASADGAVTVHGRSAGLSSPADKKVFRLGRDLADVVLVGAGTALVEGYRGVKATEVRATRRARLGLSPVPRIAVVTDRCSIPPDSPLITDTSVPPLVITPAAAPADLRDALTEAGAEVVVVGEHRVDLRAAMSELDRRGLRRVCCEGGPTLFGGLIAQDLVDELCLTVSPLLAGGDAARVAFGPLPHDPFRLRLVSVLHSDSSLMLRYQRDR</sequence>
<name>A0AAE3GFI3_9PSEU</name>
<protein>
    <submittedName>
        <fullName evidence="6">5-amino-6-(5-phosphoribosylamino)uracil reductase</fullName>
    </submittedName>
</protein>
<dbReference type="InterPro" id="IPR050765">
    <property type="entry name" value="Riboflavin_Biosynth_HTPR"/>
</dbReference>
<dbReference type="Gene3D" id="3.40.430.10">
    <property type="entry name" value="Dihydrofolate Reductase, subunit A"/>
    <property type="match status" value="1"/>
</dbReference>
<dbReference type="Proteomes" id="UP001206128">
    <property type="component" value="Unassembled WGS sequence"/>
</dbReference>
<keyword evidence="7" id="KW-1185">Reference proteome</keyword>
<evidence type="ECO:0000256" key="3">
    <source>
        <dbReference type="ARBA" id="ARBA00023002"/>
    </source>
</evidence>
<keyword evidence="2" id="KW-0521">NADP</keyword>
<organism evidence="6 7">
    <name type="scientific">Goodfellowiella coeruleoviolacea</name>
    <dbReference type="NCBI Taxonomy" id="334858"/>
    <lineage>
        <taxon>Bacteria</taxon>
        <taxon>Bacillati</taxon>
        <taxon>Actinomycetota</taxon>
        <taxon>Actinomycetes</taxon>
        <taxon>Pseudonocardiales</taxon>
        <taxon>Pseudonocardiaceae</taxon>
        <taxon>Goodfellowiella</taxon>
    </lineage>
</organism>
<comment type="caution">
    <text evidence="6">The sequence shown here is derived from an EMBL/GenBank/DDBJ whole genome shotgun (WGS) entry which is preliminary data.</text>
</comment>
<dbReference type="GO" id="GO:0009231">
    <property type="term" value="P:riboflavin biosynthetic process"/>
    <property type="evidence" value="ECO:0007669"/>
    <property type="project" value="InterPro"/>
</dbReference>
<gene>
    <name evidence="6" type="ORF">LX83_003287</name>
</gene>
<evidence type="ECO:0000259" key="5">
    <source>
        <dbReference type="Pfam" id="PF01872"/>
    </source>
</evidence>
<evidence type="ECO:0000256" key="4">
    <source>
        <dbReference type="SAM" id="MobiDB-lite"/>
    </source>
</evidence>
<proteinExistence type="predicted"/>
<accession>A0AAE3GFI3</accession>
<dbReference type="EMBL" id="JAMTCK010000007">
    <property type="protein sequence ID" value="MCP2166419.1"/>
    <property type="molecule type" value="Genomic_DNA"/>
</dbReference>
<dbReference type="Pfam" id="PF01872">
    <property type="entry name" value="RibD_C"/>
    <property type="match status" value="1"/>
</dbReference>
<dbReference type="AlphaFoldDB" id="A0AAE3GFI3"/>
<dbReference type="InterPro" id="IPR002734">
    <property type="entry name" value="RibDG_C"/>
</dbReference>
<keyword evidence="3" id="KW-0560">Oxidoreductase</keyword>
<reference evidence="6" key="1">
    <citation type="submission" date="2022-06" db="EMBL/GenBank/DDBJ databases">
        <title>Genomic Encyclopedia of Archaeal and Bacterial Type Strains, Phase II (KMG-II): from individual species to whole genera.</title>
        <authorList>
            <person name="Goeker M."/>
        </authorList>
    </citation>
    <scope>NUCLEOTIDE SEQUENCE</scope>
    <source>
        <strain evidence="6">DSM 43935</strain>
    </source>
</reference>
<dbReference type="PANTHER" id="PTHR38011">
    <property type="entry name" value="DIHYDROFOLATE REDUCTASE FAMILY PROTEIN (AFU_ORTHOLOGUE AFUA_8G06820)"/>
    <property type="match status" value="1"/>
</dbReference>
<dbReference type="PANTHER" id="PTHR38011:SF7">
    <property type="entry name" value="2,5-DIAMINO-6-RIBOSYLAMINO-4(3H)-PYRIMIDINONE 5'-PHOSPHATE REDUCTASE"/>
    <property type="match status" value="1"/>
</dbReference>
<dbReference type="SUPFAM" id="SSF53597">
    <property type="entry name" value="Dihydrofolate reductase-like"/>
    <property type="match status" value="1"/>
</dbReference>
<evidence type="ECO:0000256" key="1">
    <source>
        <dbReference type="ARBA" id="ARBA00005104"/>
    </source>
</evidence>
<dbReference type="InterPro" id="IPR024072">
    <property type="entry name" value="DHFR-like_dom_sf"/>
</dbReference>
<feature type="region of interest" description="Disordered" evidence="4">
    <location>
        <begin position="1"/>
        <end position="53"/>
    </location>
</feature>
<comment type="pathway">
    <text evidence="1">Cofactor biosynthesis; riboflavin biosynthesis.</text>
</comment>
<dbReference type="GO" id="GO:0008703">
    <property type="term" value="F:5-amino-6-(5-phosphoribosylamino)uracil reductase activity"/>
    <property type="evidence" value="ECO:0007669"/>
    <property type="project" value="InterPro"/>
</dbReference>